<dbReference type="GO" id="GO:0000978">
    <property type="term" value="F:RNA polymerase II cis-regulatory region sequence-specific DNA binding"/>
    <property type="evidence" value="ECO:0007669"/>
    <property type="project" value="InterPro"/>
</dbReference>
<feature type="compositionally biased region" description="Polar residues" evidence="9">
    <location>
        <begin position="141"/>
        <end position="150"/>
    </location>
</feature>
<dbReference type="STRING" id="2060905.A0A2B7X5B6"/>
<dbReference type="Pfam" id="PF00096">
    <property type="entry name" value="zf-C2H2"/>
    <property type="match status" value="2"/>
</dbReference>
<dbReference type="EMBL" id="PDNC01000041">
    <property type="protein sequence ID" value="PGH04135.1"/>
    <property type="molecule type" value="Genomic_DNA"/>
</dbReference>
<dbReference type="PROSITE" id="PS00028">
    <property type="entry name" value="ZINC_FINGER_C2H2_1"/>
    <property type="match status" value="2"/>
</dbReference>
<dbReference type="Proteomes" id="UP000224080">
    <property type="component" value="Unassembled WGS sequence"/>
</dbReference>
<dbReference type="Gene3D" id="3.30.200.20">
    <property type="entry name" value="Phosphorylase Kinase, domain 1"/>
    <property type="match status" value="1"/>
</dbReference>
<name>A0A2B7X5B6_9EURO</name>
<feature type="compositionally biased region" description="Basic and acidic residues" evidence="9">
    <location>
        <begin position="755"/>
        <end position="764"/>
    </location>
</feature>
<dbReference type="GO" id="GO:0016301">
    <property type="term" value="F:kinase activity"/>
    <property type="evidence" value="ECO:0007669"/>
    <property type="project" value="UniProtKB-KW"/>
</dbReference>
<dbReference type="SUPFAM" id="SSF57667">
    <property type="entry name" value="beta-beta-alpha zinc fingers"/>
    <property type="match status" value="1"/>
</dbReference>
<feature type="compositionally biased region" description="Basic and acidic residues" evidence="9">
    <location>
        <begin position="678"/>
        <end position="695"/>
    </location>
</feature>
<dbReference type="PANTHER" id="PTHR40626:SF10">
    <property type="entry name" value="C2H2-TYPE DOMAIN-CONTAINING PROTEIN"/>
    <property type="match status" value="1"/>
</dbReference>
<proteinExistence type="predicted"/>
<feature type="compositionally biased region" description="Basic and acidic residues" evidence="9">
    <location>
        <begin position="107"/>
        <end position="116"/>
    </location>
</feature>
<evidence type="ECO:0000256" key="7">
    <source>
        <dbReference type="PROSITE-ProRule" id="PRU00042"/>
    </source>
</evidence>
<feature type="domain" description="C2H2-type" evidence="10">
    <location>
        <begin position="737"/>
        <end position="765"/>
    </location>
</feature>
<dbReference type="FunFam" id="3.30.160.60:FF:000100">
    <property type="entry name" value="Zinc finger 45-like"/>
    <property type="match status" value="1"/>
</dbReference>
<evidence type="ECO:0000256" key="3">
    <source>
        <dbReference type="ARBA" id="ARBA00022737"/>
    </source>
</evidence>
<evidence type="ECO:0000259" key="10">
    <source>
        <dbReference type="PROSITE" id="PS50157"/>
    </source>
</evidence>
<evidence type="ECO:0000256" key="8">
    <source>
        <dbReference type="SAM" id="Coils"/>
    </source>
</evidence>
<feature type="region of interest" description="Disordered" evidence="9">
    <location>
        <begin position="678"/>
        <end position="705"/>
    </location>
</feature>
<dbReference type="SMART" id="SM01331">
    <property type="entry name" value="DUF3635"/>
    <property type="match status" value="1"/>
</dbReference>
<evidence type="ECO:0000256" key="5">
    <source>
        <dbReference type="ARBA" id="ARBA00022833"/>
    </source>
</evidence>
<keyword evidence="12" id="KW-1185">Reference proteome</keyword>
<dbReference type="InterPro" id="IPR011009">
    <property type="entry name" value="Kinase-like_dom_sf"/>
</dbReference>
<feature type="compositionally biased region" description="Basic residues" evidence="9">
    <location>
        <begin position="765"/>
        <end position="778"/>
    </location>
</feature>
<dbReference type="InterPro" id="IPR036236">
    <property type="entry name" value="Znf_C2H2_sf"/>
</dbReference>
<keyword evidence="8" id="KW-0175">Coiled coil</keyword>
<protein>
    <submittedName>
        <fullName evidence="11">HASPIN protein kinase</fullName>
    </submittedName>
</protein>
<dbReference type="Gene3D" id="1.10.510.10">
    <property type="entry name" value="Transferase(Phosphotransferase) domain 1"/>
    <property type="match status" value="1"/>
</dbReference>
<evidence type="ECO:0000256" key="4">
    <source>
        <dbReference type="ARBA" id="ARBA00022771"/>
    </source>
</evidence>
<sequence>MRCDMSLFSPASPLSSTKKLPRSTHTYAKSTTTAGTSNRSRRVYGKRKADATRAVLEREHHNDPAGTNEGNEVQVENMIAALEKDLSALQLDVDEQTVDVDRTTADHSDALRENEAQRGQQPMVEVRIPTYKGAQREGATHEQNTSSSRSPEAVKSKRKPRRSSGWIEDLKLSNYVRPILKEATSPISSRGVQSFASWARRAGDMFTVEKIAEGSYGEVYQLRLSRDISKCNLSKSRLARLKAYKDGVFKIIPLRAQRGVGSKKFTTVQEIVSEVQLLKLLDPIPGFARFREVHVVQGRFPDTYQQAWTRYSQMNASECFNPDPSKPKSYPDTQLWAVLEMDNAGYELEKFAWSSVFQVYDIFWGVALALARAEQFAAFEHRDLHLGNICIKPTKKGGNLSMELSTPISAGMGGGGGGGGTTGFGLSGLETTIIDYSLSRAELQALDTPDGDAEAGGEAKSEDPKVEIAWSDLDKRQIFGAIGRDEDEILLRDTYRFMRSEVYHQDNLLCPTQPPSKPRQWKQYNPRTNLIWLSFLLRMLLKKLEPSRTYQEQVAEKLPQKQQQRAPLTPRPANHQLRNNTVHLGDGDSPFKSLKQKAIQVKQGGGGGTEEGGKLLLEEELTMRLQTTADMLSVESGIADLYCAGDLVAFAIGSGWLVTLCECLRTLFVFMLNHPTVKQEEPQEKPQEEPQERTPCEPAPAVTKGPKRFQCTRCKTRFARLEHLQRHERIHTKEKPFQCQLCDHRFSRSDLLIRHERLSHDKDRVRKKQPRSPKSRKSTAKESSPPATASHPTPPLALQPLSVDDGQRTVSLASDSHSYNSVYPKSETSNHPLATLTMGAEQVASQIPDNAVHTHAYNVPENTGSNQSLPTQILSEGLAAESHAINVDLRRSIDALAAFLDDGAHPHSQFSSIVTIEQPVPFPWLESTSHPGAPNANIRSHPAFHYKSNADRGGSFGHSGPRLPPALTEEQKYQTEHTIPQRKCLSDVSYDDIRAILSRLEEYSSVIPAGFQIPSRLTMSRYIASYISGFHEHLPFLHIPTMSLNSSAVELILAMAAVGAQYCFEAEKAIELFYVSKEIAMECIRRRDANPAAIQHTAGSELASSVGGMNSATMPRPHQSQAIPKRHGVPPELALSRRLIQNQNLIHQTQALLILMVLATWAKDRSILQEAIALQSVLSTLVREDGLHSHRVSHEISWNDWIEFECIKRTKFITYCCFNIHCIVYNIPSPILNSELNLYLPCSAAEFKAPNHYKWLEARAKASPQIHFQEALDRLFSHGGNKITERNSILGNYVLIHAIIQYIYSLRHFPRGRFDGNRDIAREDMAATALWNWQMGWKRNPQSSLDPRDLHGALAFNSTALLRLAYIKLNSDAGPGMLLDTRDPVLIARALRAGPWVKRTPKLVHAVLHSAQALSVPVKIGIGLVAQRQAFVWSIQHSLCSLECALLLSRWLEALSQPNPEPPVSEEERRIGTLVKMMLDETEFAIAPNLPLGSPAMIRQMNAGVLRVWAKIFKGVQIWAILDVIGDSLNLYADMLEEG</sequence>
<dbReference type="GO" id="GO:0008270">
    <property type="term" value="F:zinc ion binding"/>
    <property type="evidence" value="ECO:0007669"/>
    <property type="project" value="UniProtKB-KW"/>
</dbReference>
<feature type="region of interest" description="Disordered" evidence="9">
    <location>
        <begin position="107"/>
        <end position="126"/>
    </location>
</feature>
<dbReference type="InterPro" id="IPR007219">
    <property type="entry name" value="XnlR_reg_dom"/>
</dbReference>
<evidence type="ECO:0000256" key="6">
    <source>
        <dbReference type="ARBA" id="ARBA00023242"/>
    </source>
</evidence>
<dbReference type="Gene3D" id="3.30.160.60">
    <property type="entry name" value="Classic Zinc Finger"/>
    <property type="match status" value="2"/>
</dbReference>
<keyword evidence="6" id="KW-0539">Nucleus</keyword>
<gene>
    <name evidence="11" type="ORF">GX51_03642</name>
</gene>
<feature type="region of interest" description="Disordered" evidence="9">
    <location>
        <begin position="134"/>
        <end position="162"/>
    </location>
</feature>
<dbReference type="GO" id="GO:0005634">
    <property type="term" value="C:nucleus"/>
    <property type="evidence" value="ECO:0007669"/>
    <property type="project" value="UniProtKB-SubCell"/>
</dbReference>
<dbReference type="PANTHER" id="PTHR40626">
    <property type="entry name" value="MIP31509P"/>
    <property type="match status" value="1"/>
</dbReference>
<feature type="region of interest" description="Disordered" evidence="9">
    <location>
        <begin position="755"/>
        <end position="801"/>
    </location>
</feature>
<evidence type="ECO:0000313" key="11">
    <source>
        <dbReference type="EMBL" id="PGH04135.1"/>
    </source>
</evidence>
<comment type="subcellular location">
    <subcellularLocation>
        <location evidence="1">Nucleus</location>
    </subcellularLocation>
</comment>
<feature type="region of interest" description="Disordered" evidence="9">
    <location>
        <begin position="552"/>
        <end position="576"/>
    </location>
</feature>
<accession>A0A2B7X5B6</accession>
<dbReference type="CDD" id="cd12148">
    <property type="entry name" value="fungal_TF_MHR"/>
    <property type="match status" value="1"/>
</dbReference>
<keyword evidence="5" id="KW-0862">Zinc</keyword>
<dbReference type="Pfam" id="PF12330">
    <property type="entry name" value="Haspin_kinase"/>
    <property type="match status" value="1"/>
</dbReference>
<dbReference type="InterPro" id="IPR051059">
    <property type="entry name" value="VerF-like"/>
</dbReference>
<evidence type="ECO:0000313" key="12">
    <source>
        <dbReference type="Proteomes" id="UP000224080"/>
    </source>
</evidence>
<organism evidence="11 12">
    <name type="scientific">Blastomyces parvus</name>
    <dbReference type="NCBI Taxonomy" id="2060905"/>
    <lineage>
        <taxon>Eukaryota</taxon>
        <taxon>Fungi</taxon>
        <taxon>Dikarya</taxon>
        <taxon>Ascomycota</taxon>
        <taxon>Pezizomycotina</taxon>
        <taxon>Eurotiomycetes</taxon>
        <taxon>Eurotiomycetidae</taxon>
        <taxon>Onygenales</taxon>
        <taxon>Ajellomycetaceae</taxon>
        <taxon>Blastomyces</taxon>
    </lineage>
</organism>
<dbReference type="GO" id="GO:0006351">
    <property type="term" value="P:DNA-templated transcription"/>
    <property type="evidence" value="ECO:0007669"/>
    <property type="project" value="InterPro"/>
</dbReference>
<evidence type="ECO:0000256" key="2">
    <source>
        <dbReference type="ARBA" id="ARBA00022723"/>
    </source>
</evidence>
<feature type="domain" description="C2H2-type" evidence="10">
    <location>
        <begin position="709"/>
        <end position="736"/>
    </location>
</feature>
<keyword evidence="11" id="KW-0418">Kinase</keyword>
<dbReference type="SUPFAM" id="SSF56112">
    <property type="entry name" value="Protein kinase-like (PK-like)"/>
    <property type="match status" value="1"/>
</dbReference>
<evidence type="ECO:0000256" key="9">
    <source>
        <dbReference type="SAM" id="MobiDB-lite"/>
    </source>
</evidence>
<feature type="region of interest" description="Disordered" evidence="9">
    <location>
        <begin position="1"/>
        <end position="43"/>
    </location>
</feature>
<dbReference type="OrthoDB" id="654211at2759"/>
<keyword evidence="4 7" id="KW-0863">Zinc-finger</keyword>
<keyword evidence="2" id="KW-0479">Metal-binding</keyword>
<evidence type="ECO:0000256" key="1">
    <source>
        <dbReference type="ARBA" id="ARBA00004123"/>
    </source>
</evidence>
<dbReference type="InterPro" id="IPR013087">
    <property type="entry name" value="Znf_C2H2_type"/>
</dbReference>
<dbReference type="InterPro" id="IPR024604">
    <property type="entry name" value="GSG2_C"/>
</dbReference>
<feature type="coiled-coil region" evidence="8">
    <location>
        <begin position="72"/>
        <end position="99"/>
    </location>
</feature>
<dbReference type="Pfam" id="PF04082">
    <property type="entry name" value="Fungal_trans"/>
    <property type="match status" value="1"/>
</dbReference>
<reference evidence="11 12" key="1">
    <citation type="submission" date="2017-10" db="EMBL/GenBank/DDBJ databases">
        <title>Comparative genomics in systemic dimorphic fungi from Ajellomycetaceae.</title>
        <authorList>
            <person name="Munoz J.F."/>
            <person name="Mcewen J.G."/>
            <person name="Clay O.K."/>
            <person name="Cuomo C.A."/>
        </authorList>
    </citation>
    <scope>NUCLEOTIDE SEQUENCE [LARGE SCALE GENOMIC DNA]</scope>
    <source>
        <strain evidence="11 12">UAMH130</strain>
    </source>
</reference>
<dbReference type="GO" id="GO:0000981">
    <property type="term" value="F:DNA-binding transcription factor activity, RNA polymerase II-specific"/>
    <property type="evidence" value="ECO:0007669"/>
    <property type="project" value="InterPro"/>
</dbReference>
<comment type="caution">
    <text evidence="11">The sequence shown here is derived from an EMBL/GenBank/DDBJ whole genome shotgun (WGS) entry which is preliminary data.</text>
</comment>
<feature type="compositionally biased region" description="Polar residues" evidence="9">
    <location>
        <begin position="12"/>
        <end position="38"/>
    </location>
</feature>
<keyword evidence="11" id="KW-0808">Transferase</keyword>
<dbReference type="GO" id="GO:0000785">
    <property type="term" value="C:chromatin"/>
    <property type="evidence" value="ECO:0007669"/>
    <property type="project" value="TreeGrafter"/>
</dbReference>
<dbReference type="PROSITE" id="PS50157">
    <property type="entry name" value="ZINC_FINGER_C2H2_2"/>
    <property type="match status" value="2"/>
</dbReference>
<keyword evidence="3" id="KW-0677">Repeat</keyword>
<dbReference type="SMART" id="SM00355">
    <property type="entry name" value="ZnF_C2H2"/>
    <property type="match status" value="2"/>
</dbReference>